<organism evidence="5 6">
    <name type="scientific">Dovyalis caffra</name>
    <dbReference type="NCBI Taxonomy" id="77055"/>
    <lineage>
        <taxon>Eukaryota</taxon>
        <taxon>Viridiplantae</taxon>
        <taxon>Streptophyta</taxon>
        <taxon>Embryophyta</taxon>
        <taxon>Tracheophyta</taxon>
        <taxon>Spermatophyta</taxon>
        <taxon>Magnoliopsida</taxon>
        <taxon>eudicotyledons</taxon>
        <taxon>Gunneridae</taxon>
        <taxon>Pentapetalae</taxon>
        <taxon>rosids</taxon>
        <taxon>fabids</taxon>
        <taxon>Malpighiales</taxon>
        <taxon>Salicaceae</taxon>
        <taxon>Flacourtieae</taxon>
        <taxon>Dovyalis</taxon>
    </lineage>
</organism>
<comment type="caution">
    <text evidence="5">The sequence shown here is derived from an EMBL/GenBank/DDBJ whole genome shotgun (WGS) entry which is preliminary data.</text>
</comment>
<name>A0AAV1RBH4_9ROSI</name>
<dbReference type="GO" id="GO:0004497">
    <property type="term" value="F:monooxygenase activity"/>
    <property type="evidence" value="ECO:0007669"/>
    <property type="project" value="InterPro"/>
</dbReference>
<dbReference type="SUPFAM" id="SSF48264">
    <property type="entry name" value="Cytochrome P450"/>
    <property type="match status" value="1"/>
</dbReference>
<proteinExistence type="inferred from homology"/>
<keyword evidence="4" id="KW-0812">Transmembrane</keyword>
<evidence type="ECO:0008006" key="7">
    <source>
        <dbReference type="Google" id="ProtNLM"/>
    </source>
</evidence>
<dbReference type="Proteomes" id="UP001314170">
    <property type="component" value="Unassembled WGS sequence"/>
</dbReference>
<dbReference type="GO" id="GO:0010268">
    <property type="term" value="P:brassinosteroid homeostasis"/>
    <property type="evidence" value="ECO:0007669"/>
    <property type="project" value="TreeGrafter"/>
</dbReference>
<dbReference type="PANTHER" id="PTHR24286:SF369">
    <property type="entry name" value="CYTOCHROME P450"/>
    <property type="match status" value="1"/>
</dbReference>
<comment type="similarity">
    <text evidence="1">Belongs to the cytochrome P450 family.</text>
</comment>
<keyword evidence="4" id="KW-0472">Membrane</keyword>
<dbReference type="InterPro" id="IPR036396">
    <property type="entry name" value="Cyt_P450_sf"/>
</dbReference>
<dbReference type="GO" id="GO:0005506">
    <property type="term" value="F:iron ion binding"/>
    <property type="evidence" value="ECO:0007669"/>
    <property type="project" value="InterPro"/>
</dbReference>
<accession>A0AAV1RBH4</accession>
<evidence type="ECO:0000256" key="4">
    <source>
        <dbReference type="SAM" id="Phobius"/>
    </source>
</evidence>
<evidence type="ECO:0000256" key="3">
    <source>
        <dbReference type="ARBA" id="ARBA00023004"/>
    </source>
</evidence>
<evidence type="ECO:0000256" key="2">
    <source>
        <dbReference type="ARBA" id="ARBA00022723"/>
    </source>
</evidence>
<dbReference type="PANTHER" id="PTHR24286">
    <property type="entry name" value="CYTOCHROME P450 26"/>
    <property type="match status" value="1"/>
</dbReference>
<dbReference type="InterPro" id="IPR001128">
    <property type="entry name" value="Cyt_P450"/>
</dbReference>
<keyword evidence="6" id="KW-1185">Reference proteome</keyword>
<evidence type="ECO:0000256" key="1">
    <source>
        <dbReference type="ARBA" id="ARBA00010617"/>
    </source>
</evidence>
<dbReference type="GO" id="GO:0020037">
    <property type="term" value="F:heme binding"/>
    <property type="evidence" value="ECO:0007669"/>
    <property type="project" value="InterPro"/>
</dbReference>
<dbReference type="GO" id="GO:0016705">
    <property type="term" value="F:oxidoreductase activity, acting on paired donors, with incorporation or reduction of molecular oxygen"/>
    <property type="evidence" value="ECO:0007669"/>
    <property type="project" value="InterPro"/>
</dbReference>
<keyword evidence="4" id="KW-1133">Transmembrane helix</keyword>
<dbReference type="Gene3D" id="1.10.630.10">
    <property type="entry name" value="Cytochrome P450"/>
    <property type="match status" value="2"/>
</dbReference>
<protein>
    <recommendedName>
        <fullName evidence="7">Cytochrome P450</fullName>
    </recommendedName>
</protein>
<feature type="transmembrane region" description="Helical" evidence="4">
    <location>
        <begin position="81"/>
        <end position="101"/>
    </location>
</feature>
<dbReference type="EMBL" id="CAWUPB010000913">
    <property type="protein sequence ID" value="CAK7330763.1"/>
    <property type="molecule type" value="Genomic_DNA"/>
</dbReference>
<evidence type="ECO:0000313" key="6">
    <source>
        <dbReference type="Proteomes" id="UP001314170"/>
    </source>
</evidence>
<keyword evidence="2" id="KW-0479">Metal-binding</keyword>
<keyword evidence="3" id="KW-0408">Iron</keyword>
<gene>
    <name evidence="5" type="ORF">DCAF_LOCUS8124</name>
</gene>
<sequence length="116" mass="13583">MEAEKFLTVDFIPQLMFGILFASFETMSTTLTLTLKFLSENPQVVEELTAEHEAILRKRKNPNYRLTWEEYRSMTFIRMKFPGYTVPAGWTVILATLAIQLNPRTFRDPLTFNPCR</sequence>
<dbReference type="Pfam" id="PF00067">
    <property type="entry name" value="p450"/>
    <property type="match status" value="2"/>
</dbReference>
<dbReference type="GO" id="GO:0016125">
    <property type="term" value="P:sterol metabolic process"/>
    <property type="evidence" value="ECO:0007669"/>
    <property type="project" value="TreeGrafter"/>
</dbReference>
<dbReference type="GO" id="GO:0016132">
    <property type="term" value="P:brassinosteroid biosynthetic process"/>
    <property type="evidence" value="ECO:0007669"/>
    <property type="project" value="TreeGrafter"/>
</dbReference>
<evidence type="ECO:0000313" key="5">
    <source>
        <dbReference type="EMBL" id="CAK7330763.1"/>
    </source>
</evidence>
<reference evidence="5 6" key="1">
    <citation type="submission" date="2024-01" db="EMBL/GenBank/DDBJ databases">
        <authorList>
            <person name="Waweru B."/>
        </authorList>
    </citation>
    <scope>NUCLEOTIDE SEQUENCE [LARGE SCALE GENOMIC DNA]</scope>
</reference>
<dbReference type="AlphaFoldDB" id="A0AAV1RBH4"/>